<evidence type="ECO:0000313" key="3">
    <source>
        <dbReference type="Proteomes" id="UP000316603"/>
    </source>
</evidence>
<gene>
    <name evidence="2" type="ORF">FHX78_11781</name>
</gene>
<dbReference type="AlphaFoldDB" id="A0A561T9Q9"/>
<feature type="region of interest" description="Disordered" evidence="1">
    <location>
        <begin position="1"/>
        <end position="38"/>
    </location>
</feature>
<keyword evidence="3" id="KW-1185">Reference proteome</keyword>
<evidence type="ECO:0000256" key="1">
    <source>
        <dbReference type="SAM" id="MobiDB-lite"/>
    </source>
</evidence>
<dbReference type="Proteomes" id="UP000316603">
    <property type="component" value="Unassembled WGS sequence"/>
</dbReference>
<dbReference type="EMBL" id="VIWV01000001">
    <property type="protein sequence ID" value="TWF83849.1"/>
    <property type="molecule type" value="Genomic_DNA"/>
</dbReference>
<proteinExistence type="predicted"/>
<comment type="caution">
    <text evidence="2">The sequence shown here is derived from an EMBL/GenBank/DDBJ whole genome shotgun (WGS) entry which is preliminary data.</text>
</comment>
<organism evidence="2 3">
    <name type="scientific">Streptomyces capillispiralis</name>
    <dbReference type="NCBI Taxonomy" id="68182"/>
    <lineage>
        <taxon>Bacteria</taxon>
        <taxon>Bacillati</taxon>
        <taxon>Actinomycetota</taxon>
        <taxon>Actinomycetes</taxon>
        <taxon>Kitasatosporales</taxon>
        <taxon>Streptomycetaceae</taxon>
        <taxon>Streptomyces</taxon>
    </lineage>
</organism>
<accession>A0A561T9Q9</accession>
<feature type="compositionally biased region" description="Pro residues" evidence="1">
    <location>
        <begin position="19"/>
        <end position="38"/>
    </location>
</feature>
<sequence>MAVSRNALKKGEKYAPAPSVRPRPPAGVPGAGPPPGTA</sequence>
<name>A0A561T9Q9_9ACTN</name>
<evidence type="ECO:0000313" key="2">
    <source>
        <dbReference type="EMBL" id="TWF83849.1"/>
    </source>
</evidence>
<reference evidence="2 3" key="1">
    <citation type="submission" date="2019-06" db="EMBL/GenBank/DDBJ databases">
        <title>Sequencing the genomes of 1000 actinobacteria strains.</title>
        <authorList>
            <person name="Klenk H.-P."/>
        </authorList>
    </citation>
    <scope>NUCLEOTIDE SEQUENCE [LARGE SCALE GENOMIC DNA]</scope>
    <source>
        <strain evidence="2 3">DSM 41695</strain>
    </source>
</reference>
<protein>
    <submittedName>
        <fullName evidence="2">Uncharacterized protein</fullName>
    </submittedName>
</protein>